<sequence>MIKNNCSILECYNEPDYICCCEMREVYVCKDHLTMHMSKEVHHNVKKNFIGLSPDDKEILSAHCESSLKRLKTIREHVSIKARECINKILKKLKDDLEIINDKYMLIIEVMEYLKQKDRVLFKNNNSKCEKFIVECVKNPLEFYDKLKKKELEMIEELDFEQRENILQMKILKLSERNKKNYEFYEYFAS</sequence>
<comment type="caution">
    <text evidence="1">The sequence shown here is derived from an EMBL/GenBank/DDBJ whole genome shotgun (WGS) entry which is preliminary data.</text>
</comment>
<keyword evidence="2" id="KW-1185">Reference proteome</keyword>
<organism evidence="1 2">
    <name type="scientific">Stentor coeruleus</name>
    <dbReference type="NCBI Taxonomy" id="5963"/>
    <lineage>
        <taxon>Eukaryota</taxon>
        <taxon>Sar</taxon>
        <taxon>Alveolata</taxon>
        <taxon>Ciliophora</taxon>
        <taxon>Postciliodesmatophora</taxon>
        <taxon>Heterotrichea</taxon>
        <taxon>Heterotrichida</taxon>
        <taxon>Stentoridae</taxon>
        <taxon>Stentor</taxon>
    </lineage>
</organism>
<evidence type="ECO:0000313" key="2">
    <source>
        <dbReference type="Proteomes" id="UP000187209"/>
    </source>
</evidence>
<evidence type="ECO:0000313" key="1">
    <source>
        <dbReference type="EMBL" id="OMJ82463.1"/>
    </source>
</evidence>
<accession>A0A1R2C0B8</accession>
<reference evidence="1 2" key="1">
    <citation type="submission" date="2016-11" db="EMBL/GenBank/DDBJ databases">
        <title>The macronuclear genome of Stentor coeruleus: a giant cell with tiny introns.</title>
        <authorList>
            <person name="Slabodnick M."/>
            <person name="Ruby J.G."/>
            <person name="Reiff S.B."/>
            <person name="Swart E.C."/>
            <person name="Gosai S."/>
            <person name="Prabakaran S."/>
            <person name="Witkowska E."/>
            <person name="Larue G.E."/>
            <person name="Fisher S."/>
            <person name="Freeman R.M."/>
            <person name="Gunawardena J."/>
            <person name="Chu W."/>
            <person name="Stover N.A."/>
            <person name="Gregory B.D."/>
            <person name="Nowacki M."/>
            <person name="Derisi J."/>
            <person name="Roy S.W."/>
            <person name="Marshall W.F."/>
            <person name="Sood P."/>
        </authorList>
    </citation>
    <scope>NUCLEOTIDE SEQUENCE [LARGE SCALE GENOMIC DNA]</scope>
    <source>
        <strain evidence="1">WM001</strain>
    </source>
</reference>
<dbReference type="Proteomes" id="UP000187209">
    <property type="component" value="Unassembled WGS sequence"/>
</dbReference>
<proteinExistence type="predicted"/>
<name>A0A1R2C0B8_9CILI</name>
<dbReference type="EMBL" id="MPUH01000340">
    <property type="protein sequence ID" value="OMJ82463.1"/>
    <property type="molecule type" value="Genomic_DNA"/>
</dbReference>
<gene>
    <name evidence="1" type="ORF">SteCoe_16873</name>
</gene>
<protein>
    <submittedName>
        <fullName evidence="1">Uncharacterized protein</fullName>
    </submittedName>
</protein>
<dbReference type="AlphaFoldDB" id="A0A1R2C0B8"/>